<comment type="caution">
    <text evidence="9">The sequence shown here is derived from an EMBL/GenBank/DDBJ whole genome shotgun (WGS) entry which is preliminary data.</text>
</comment>
<dbReference type="PANTHER" id="PTHR43166:SF6">
    <property type="entry name" value="PHOSPHONATES IMPORT ATP-BINDING PROTEIN PHNC"/>
    <property type="match status" value="1"/>
</dbReference>
<dbReference type="SUPFAM" id="SSF52540">
    <property type="entry name" value="P-loop containing nucleoside triphosphate hydrolases"/>
    <property type="match status" value="1"/>
</dbReference>
<reference evidence="9 10" key="1">
    <citation type="submission" date="2018-09" db="EMBL/GenBank/DDBJ databases">
        <title>Genomic Encyclopedia of Archaeal and Bacterial Type Strains, Phase II (KMG-II): from individual species to whole genera.</title>
        <authorList>
            <person name="Goeker M."/>
        </authorList>
    </citation>
    <scope>NUCLEOTIDE SEQUENCE [LARGE SCALE GENOMIC DNA]</scope>
    <source>
        <strain evidence="9 10">DSM 17008</strain>
    </source>
</reference>
<dbReference type="NCBIfam" id="TIGR02315">
    <property type="entry name" value="ABC_phnC"/>
    <property type="match status" value="1"/>
</dbReference>
<evidence type="ECO:0000256" key="5">
    <source>
        <dbReference type="ARBA" id="ARBA00022885"/>
    </source>
</evidence>
<dbReference type="EMBL" id="RAPK01000007">
    <property type="protein sequence ID" value="RKD75242.1"/>
    <property type="molecule type" value="Genomic_DNA"/>
</dbReference>
<evidence type="ECO:0000256" key="6">
    <source>
        <dbReference type="ARBA" id="ARBA00022967"/>
    </source>
</evidence>
<protein>
    <submittedName>
        <fullName evidence="9">Phosphonate transport system ATP-binding protein</fullName>
    </submittedName>
</protein>
<dbReference type="InterPro" id="IPR017871">
    <property type="entry name" value="ABC_transporter-like_CS"/>
</dbReference>
<evidence type="ECO:0000256" key="4">
    <source>
        <dbReference type="ARBA" id="ARBA00022840"/>
    </source>
</evidence>
<dbReference type="SMART" id="SM00382">
    <property type="entry name" value="AAA"/>
    <property type="match status" value="1"/>
</dbReference>
<evidence type="ECO:0000313" key="9">
    <source>
        <dbReference type="EMBL" id="RKD75242.1"/>
    </source>
</evidence>
<dbReference type="InterPro" id="IPR050086">
    <property type="entry name" value="MetN_ABC_transporter-like"/>
</dbReference>
<dbReference type="OrthoDB" id="9802264at2"/>
<dbReference type="PROSITE" id="PS00211">
    <property type="entry name" value="ABC_TRANSPORTER_1"/>
    <property type="match status" value="1"/>
</dbReference>
<dbReference type="GO" id="GO:0016020">
    <property type="term" value="C:membrane"/>
    <property type="evidence" value="ECO:0007669"/>
    <property type="project" value="InterPro"/>
</dbReference>
<dbReference type="RefSeq" id="WP_120192134.1">
    <property type="nucleotide sequence ID" value="NZ_RAPK01000007.1"/>
</dbReference>
<dbReference type="Pfam" id="PF00005">
    <property type="entry name" value="ABC_tran"/>
    <property type="match status" value="1"/>
</dbReference>
<gene>
    <name evidence="9" type="ORF">ATL39_0940</name>
</gene>
<keyword evidence="7" id="KW-0472">Membrane</keyword>
<dbReference type="InterPro" id="IPR003593">
    <property type="entry name" value="AAA+_ATPase"/>
</dbReference>
<dbReference type="AlphaFoldDB" id="A0A419V5H6"/>
<dbReference type="Gene3D" id="3.40.50.300">
    <property type="entry name" value="P-loop containing nucleotide triphosphate hydrolases"/>
    <property type="match status" value="1"/>
</dbReference>
<dbReference type="InterPro" id="IPR012693">
    <property type="entry name" value="ABC_transpr_PhnC"/>
</dbReference>
<dbReference type="InterPro" id="IPR027417">
    <property type="entry name" value="P-loop_NTPase"/>
</dbReference>
<sequence>MIELKDVSVQYDKSGEPALKKLNLSLERGEFVSVLGPSGAGKSTMIRTINALQPATGGDVLIDGKSLAGFSRREQRQWRSRAGMIFQHFHLIPRLTVKQNVLSGLFGKKDPWSNLGGFFSAAEKKQAAVVIEQVGLQGMEDRKIEQLSGGQKQRVGVARALIQDPDVFLGDEPVASLDPGTSRSIFSLIEEVHKRNNLVTMINVHDIDLAKMYSDRIIGLSEGEVVYDGPPSRLNDTVIERIYGKNMMADKKTQTVR</sequence>
<keyword evidence="3" id="KW-0547">Nucleotide-binding</keyword>
<keyword evidence="1" id="KW-0813">Transport</keyword>
<keyword evidence="2" id="KW-1003">Cell membrane</keyword>
<evidence type="ECO:0000256" key="3">
    <source>
        <dbReference type="ARBA" id="ARBA00022741"/>
    </source>
</evidence>
<dbReference type="PANTHER" id="PTHR43166">
    <property type="entry name" value="AMINO ACID IMPORT ATP-BINDING PROTEIN"/>
    <property type="match status" value="1"/>
</dbReference>
<keyword evidence="6" id="KW-1278">Translocase</keyword>
<evidence type="ECO:0000256" key="7">
    <source>
        <dbReference type="ARBA" id="ARBA00023136"/>
    </source>
</evidence>
<dbReference type="GO" id="GO:0005524">
    <property type="term" value="F:ATP binding"/>
    <property type="evidence" value="ECO:0007669"/>
    <property type="project" value="UniProtKB-KW"/>
</dbReference>
<keyword evidence="5" id="KW-0918">Phosphonate transport</keyword>
<keyword evidence="4 9" id="KW-0067">ATP-binding</keyword>
<evidence type="ECO:0000256" key="1">
    <source>
        <dbReference type="ARBA" id="ARBA00022448"/>
    </source>
</evidence>
<dbReference type="InterPro" id="IPR003439">
    <property type="entry name" value="ABC_transporter-like_ATP-bd"/>
</dbReference>
<evidence type="ECO:0000259" key="8">
    <source>
        <dbReference type="PROSITE" id="PS50893"/>
    </source>
</evidence>
<organism evidence="9 10">
    <name type="scientific">Sinobaca qinghaiensis</name>
    <dbReference type="NCBI Taxonomy" id="342944"/>
    <lineage>
        <taxon>Bacteria</taxon>
        <taxon>Bacillati</taxon>
        <taxon>Bacillota</taxon>
        <taxon>Bacilli</taxon>
        <taxon>Bacillales</taxon>
        <taxon>Sporolactobacillaceae</taxon>
        <taxon>Sinobaca</taxon>
    </lineage>
</organism>
<dbReference type="CDD" id="cd03256">
    <property type="entry name" value="ABC_PhnC_transporter"/>
    <property type="match status" value="1"/>
</dbReference>
<accession>A0A419V5H6</accession>
<proteinExistence type="predicted"/>
<feature type="domain" description="ABC transporter" evidence="8">
    <location>
        <begin position="2"/>
        <end position="247"/>
    </location>
</feature>
<evidence type="ECO:0000313" key="10">
    <source>
        <dbReference type="Proteomes" id="UP000285120"/>
    </source>
</evidence>
<dbReference type="GO" id="GO:0016887">
    <property type="term" value="F:ATP hydrolysis activity"/>
    <property type="evidence" value="ECO:0007669"/>
    <property type="project" value="InterPro"/>
</dbReference>
<dbReference type="PROSITE" id="PS50893">
    <property type="entry name" value="ABC_TRANSPORTER_2"/>
    <property type="match status" value="1"/>
</dbReference>
<evidence type="ECO:0000256" key="2">
    <source>
        <dbReference type="ARBA" id="ARBA00022475"/>
    </source>
</evidence>
<dbReference type="GO" id="GO:0015416">
    <property type="term" value="F:ABC-type phosphonate transporter activity"/>
    <property type="evidence" value="ECO:0007669"/>
    <property type="project" value="InterPro"/>
</dbReference>
<dbReference type="Proteomes" id="UP000285120">
    <property type="component" value="Unassembled WGS sequence"/>
</dbReference>
<name>A0A419V5H6_9BACL</name>
<keyword evidence="10" id="KW-1185">Reference proteome</keyword>